<comment type="caution">
    <text evidence="2">The sequence shown here is derived from an EMBL/GenBank/DDBJ whole genome shotgun (WGS) entry which is preliminary data.</text>
</comment>
<accession>A0ABR1KCA5</accession>
<evidence type="ECO:0000259" key="1">
    <source>
        <dbReference type="PROSITE" id="PS50097"/>
    </source>
</evidence>
<dbReference type="PROSITE" id="PS50097">
    <property type="entry name" value="BTB"/>
    <property type="match status" value="1"/>
</dbReference>
<gene>
    <name evidence="2" type="ORF">IWZ03DRAFT_417471</name>
</gene>
<sequence>MAKAVPNISEADPSVVTFKVGPSSKVFLIHTSVICNESSFFEKAFKSEFKEGKTQVMTLEDTEEEVFKLVMQWL</sequence>
<protein>
    <recommendedName>
        <fullName evidence="1">BTB domain-containing protein</fullName>
    </recommendedName>
</protein>
<dbReference type="CDD" id="cd18186">
    <property type="entry name" value="BTB_POZ_ZBTB_KLHL-like"/>
    <property type="match status" value="1"/>
</dbReference>
<dbReference type="PANTHER" id="PTHR47843:SF2">
    <property type="entry name" value="BTB DOMAIN-CONTAINING PROTEIN"/>
    <property type="match status" value="1"/>
</dbReference>
<dbReference type="Proteomes" id="UP001363622">
    <property type="component" value="Unassembled WGS sequence"/>
</dbReference>
<evidence type="ECO:0000313" key="3">
    <source>
        <dbReference type="Proteomes" id="UP001363622"/>
    </source>
</evidence>
<feature type="domain" description="BTB" evidence="1">
    <location>
        <begin position="14"/>
        <end position="74"/>
    </location>
</feature>
<organism evidence="2 3">
    <name type="scientific">Phyllosticta citriasiana</name>
    <dbReference type="NCBI Taxonomy" id="595635"/>
    <lineage>
        <taxon>Eukaryota</taxon>
        <taxon>Fungi</taxon>
        <taxon>Dikarya</taxon>
        <taxon>Ascomycota</taxon>
        <taxon>Pezizomycotina</taxon>
        <taxon>Dothideomycetes</taxon>
        <taxon>Dothideomycetes incertae sedis</taxon>
        <taxon>Botryosphaeriales</taxon>
        <taxon>Phyllostictaceae</taxon>
        <taxon>Phyllosticta</taxon>
    </lineage>
</organism>
<proteinExistence type="predicted"/>
<dbReference type="SUPFAM" id="SSF54695">
    <property type="entry name" value="POZ domain"/>
    <property type="match status" value="1"/>
</dbReference>
<dbReference type="PANTHER" id="PTHR47843">
    <property type="entry name" value="BTB DOMAIN-CONTAINING PROTEIN-RELATED"/>
    <property type="match status" value="1"/>
</dbReference>
<name>A0ABR1KCA5_9PEZI</name>
<evidence type="ECO:0000313" key="2">
    <source>
        <dbReference type="EMBL" id="KAK7512088.1"/>
    </source>
</evidence>
<dbReference type="Pfam" id="PF00651">
    <property type="entry name" value="BTB"/>
    <property type="match status" value="1"/>
</dbReference>
<reference evidence="2 3" key="1">
    <citation type="submission" date="2024-04" db="EMBL/GenBank/DDBJ databases">
        <title>Phyllosticta paracitricarpa is synonymous to the EU quarantine fungus P. citricarpa based on phylogenomic analyses.</title>
        <authorList>
            <consortium name="Lawrence Berkeley National Laboratory"/>
            <person name="Van Ingen-Buijs V.A."/>
            <person name="Van Westerhoven A.C."/>
            <person name="Haridas S."/>
            <person name="Skiadas P."/>
            <person name="Martin F."/>
            <person name="Groenewald J.Z."/>
            <person name="Crous P.W."/>
            <person name="Seidl M.F."/>
        </authorList>
    </citation>
    <scope>NUCLEOTIDE SEQUENCE [LARGE SCALE GENOMIC DNA]</scope>
    <source>
        <strain evidence="2 3">CBS 123371</strain>
    </source>
</reference>
<dbReference type="EMBL" id="JBBPHU010000011">
    <property type="protein sequence ID" value="KAK7512088.1"/>
    <property type="molecule type" value="Genomic_DNA"/>
</dbReference>
<dbReference type="InterPro" id="IPR011333">
    <property type="entry name" value="SKP1/BTB/POZ_sf"/>
</dbReference>
<dbReference type="InterPro" id="IPR000210">
    <property type="entry name" value="BTB/POZ_dom"/>
</dbReference>
<keyword evidence="3" id="KW-1185">Reference proteome</keyword>
<dbReference type="Gene3D" id="3.30.710.10">
    <property type="entry name" value="Potassium Channel Kv1.1, Chain A"/>
    <property type="match status" value="1"/>
</dbReference>